<protein>
    <recommendedName>
        <fullName evidence="2">DUF4412 domain-containing protein</fullName>
    </recommendedName>
</protein>
<keyword evidence="4" id="KW-1185">Reference proteome</keyword>
<gene>
    <name evidence="3" type="ORF">LX73_1758</name>
</gene>
<evidence type="ECO:0000313" key="4">
    <source>
        <dbReference type="Proteomes" id="UP000324595"/>
    </source>
</evidence>
<keyword evidence="1" id="KW-0732">Signal</keyword>
<accession>A0A5D3YM72</accession>
<evidence type="ECO:0000313" key="3">
    <source>
        <dbReference type="EMBL" id="TYP94036.1"/>
    </source>
</evidence>
<dbReference type="AlphaFoldDB" id="A0A5D3YM72"/>
<dbReference type="InterPro" id="IPR025524">
    <property type="entry name" value="DUF4412"/>
</dbReference>
<dbReference type="Pfam" id="PF14371">
    <property type="entry name" value="DUF4412"/>
    <property type="match status" value="1"/>
</dbReference>
<proteinExistence type="predicted"/>
<feature type="signal peptide" evidence="1">
    <location>
        <begin position="1"/>
        <end position="24"/>
    </location>
</feature>
<dbReference type="OrthoDB" id="1523669at2"/>
<sequence length="217" mass="24226">MKTYLSVIFSFCILLFCATQTSVAQDFEGIIHYEIPEMTQQGMGQMPYMVKGNKVRMELNRGQQKGVMLFMPEQSKTVILIDQMNGYMTMDTETRDDINTGKDGNATQTGQTKTIAGKNCKVWKIESDGKTMEVCMAKGMGSFMMPKSPMSKGSQPDWAKKLMANEAMPLEVIAITDEGKSTKMKAVKIEEKSLSADLFKIPDGYKDMSGMMNPNQN</sequence>
<dbReference type="EMBL" id="VNHY01000002">
    <property type="protein sequence ID" value="TYP94036.1"/>
    <property type="molecule type" value="Genomic_DNA"/>
</dbReference>
<evidence type="ECO:0000256" key="1">
    <source>
        <dbReference type="SAM" id="SignalP"/>
    </source>
</evidence>
<evidence type="ECO:0000259" key="2">
    <source>
        <dbReference type="Pfam" id="PF14371"/>
    </source>
</evidence>
<organism evidence="3 4">
    <name type="scientific">Fodinibius salinus</name>
    <dbReference type="NCBI Taxonomy" id="860790"/>
    <lineage>
        <taxon>Bacteria</taxon>
        <taxon>Pseudomonadati</taxon>
        <taxon>Balneolota</taxon>
        <taxon>Balneolia</taxon>
        <taxon>Balneolales</taxon>
        <taxon>Balneolaceae</taxon>
        <taxon>Fodinibius</taxon>
    </lineage>
</organism>
<reference evidence="3 4" key="1">
    <citation type="submission" date="2019-07" db="EMBL/GenBank/DDBJ databases">
        <title>Genomic Encyclopedia of Archaeal and Bacterial Type Strains, Phase II (KMG-II): from individual species to whole genera.</title>
        <authorList>
            <person name="Goeker M."/>
        </authorList>
    </citation>
    <scope>NUCLEOTIDE SEQUENCE [LARGE SCALE GENOMIC DNA]</scope>
    <source>
        <strain evidence="3 4">DSM 21935</strain>
    </source>
</reference>
<comment type="caution">
    <text evidence="3">The sequence shown here is derived from an EMBL/GenBank/DDBJ whole genome shotgun (WGS) entry which is preliminary data.</text>
</comment>
<feature type="domain" description="DUF4412" evidence="2">
    <location>
        <begin position="27"/>
        <end position="205"/>
    </location>
</feature>
<dbReference type="RefSeq" id="WP_148899066.1">
    <property type="nucleotide sequence ID" value="NZ_VNHY01000002.1"/>
</dbReference>
<name>A0A5D3YM72_9BACT</name>
<dbReference type="Proteomes" id="UP000324595">
    <property type="component" value="Unassembled WGS sequence"/>
</dbReference>
<feature type="chain" id="PRO_5022972033" description="DUF4412 domain-containing protein" evidence="1">
    <location>
        <begin position="25"/>
        <end position="217"/>
    </location>
</feature>